<proteinExistence type="inferred from homology"/>
<comment type="catalytic activity">
    <reaction evidence="2 4">
        <text>L-methionyl-[protein] + [thioredoxin]-disulfide + H2O = L-methionyl-(S)-S-oxide-[protein] + [thioredoxin]-dithiol</text>
        <dbReference type="Rhea" id="RHEA:14217"/>
        <dbReference type="Rhea" id="RHEA-COMP:10698"/>
        <dbReference type="Rhea" id="RHEA-COMP:10700"/>
        <dbReference type="Rhea" id="RHEA-COMP:12313"/>
        <dbReference type="Rhea" id="RHEA-COMP:12315"/>
        <dbReference type="ChEBI" id="CHEBI:15377"/>
        <dbReference type="ChEBI" id="CHEBI:16044"/>
        <dbReference type="ChEBI" id="CHEBI:29950"/>
        <dbReference type="ChEBI" id="CHEBI:44120"/>
        <dbReference type="ChEBI" id="CHEBI:50058"/>
        <dbReference type="EC" id="1.8.4.11"/>
    </reaction>
</comment>
<dbReference type="InterPro" id="IPR036509">
    <property type="entry name" value="Met_Sox_Rdtase_MsrA_sf"/>
</dbReference>
<comment type="function">
    <text evidence="4">Has an important function as a repair enzyme for proteins that have been inactivated by oxidation. Catalyzes the reversible oxidation-reduction of methionine sulfoxide in proteins to methionine.</text>
</comment>
<evidence type="ECO:0000313" key="7">
    <source>
        <dbReference type="Proteomes" id="UP000823889"/>
    </source>
</evidence>
<feature type="domain" description="Peptide methionine sulphoxide reductase MsrA" evidence="5">
    <location>
        <begin position="5"/>
        <end position="155"/>
    </location>
</feature>
<dbReference type="InterPro" id="IPR002569">
    <property type="entry name" value="Met_Sox_Rdtase_MsrA_dom"/>
</dbReference>
<comment type="similarity">
    <text evidence="4">Belongs to the MsrA Met sulfoxide reductase family.</text>
</comment>
<evidence type="ECO:0000313" key="6">
    <source>
        <dbReference type="EMBL" id="HJD44604.1"/>
    </source>
</evidence>
<dbReference type="AlphaFoldDB" id="A0A9D2RG39"/>
<evidence type="ECO:0000256" key="1">
    <source>
        <dbReference type="ARBA" id="ARBA00023002"/>
    </source>
</evidence>
<dbReference type="SUPFAM" id="SSF55068">
    <property type="entry name" value="Peptide methionine sulfoxide reductase"/>
    <property type="match status" value="1"/>
</dbReference>
<protein>
    <recommendedName>
        <fullName evidence="4">Peptide methionine sulfoxide reductase MsrA</fullName>
        <shortName evidence="4">Protein-methionine-S-oxide reductase</shortName>
        <ecNumber evidence="4">1.8.4.11</ecNumber>
    </recommendedName>
    <alternativeName>
        <fullName evidence="4">Peptide-methionine (S)-S-oxide reductase</fullName>
        <shortName evidence="4">Peptide Met(O) reductase</shortName>
    </alternativeName>
</protein>
<dbReference type="PANTHER" id="PTHR43774:SF1">
    <property type="entry name" value="PEPTIDE METHIONINE SULFOXIDE REDUCTASE MSRA 2"/>
    <property type="match status" value="1"/>
</dbReference>
<gene>
    <name evidence="4 6" type="primary">msrA</name>
    <name evidence="6" type="ORF">H9906_06210</name>
</gene>
<accession>A0A9D2RG39</accession>
<comment type="catalytic activity">
    <reaction evidence="3 4">
        <text>[thioredoxin]-disulfide + L-methionine + H2O = L-methionine (S)-S-oxide + [thioredoxin]-dithiol</text>
        <dbReference type="Rhea" id="RHEA:19993"/>
        <dbReference type="Rhea" id="RHEA-COMP:10698"/>
        <dbReference type="Rhea" id="RHEA-COMP:10700"/>
        <dbReference type="ChEBI" id="CHEBI:15377"/>
        <dbReference type="ChEBI" id="CHEBI:29950"/>
        <dbReference type="ChEBI" id="CHEBI:50058"/>
        <dbReference type="ChEBI" id="CHEBI:57844"/>
        <dbReference type="ChEBI" id="CHEBI:58772"/>
        <dbReference type="EC" id="1.8.4.11"/>
    </reaction>
</comment>
<reference evidence="6" key="2">
    <citation type="submission" date="2021-04" db="EMBL/GenBank/DDBJ databases">
        <authorList>
            <person name="Gilroy R."/>
        </authorList>
    </citation>
    <scope>NUCLEOTIDE SEQUENCE</scope>
    <source>
        <strain evidence="6">9264</strain>
    </source>
</reference>
<comment type="caution">
    <text evidence="6">The sequence shown here is derived from an EMBL/GenBank/DDBJ whole genome shotgun (WGS) entry which is preliminary data.</text>
</comment>
<evidence type="ECO:0000256" key="2">
    <source>
        <dbReference type="ARBA" id="ARBA00047806"/>
    </source>
</evidence>
<dbReference type="NCBIfam" id="TIGR00401">
    <property type="entry name" value="msrA"/>
    <property type="match status" value="1"/>
</dbReference>
<evidence type="ECO:0000259" key="5">
    <source>
        <dbReference type="Pfam" id="PF01625"/>
    </source>
</evidence>
<keyword evidence="1 4" id="KW-0560">Oxidoreductase</keyword>
<name>A0A9D2RG39_9BURK</name>
<dbReference type="EMBL" id="DWUQ01000130">
    <property type="protein sequence ID" value="HJD44604.1"/>
    <property type="molecule type" value="Genomic_DNA"/>
</dbReference>
<dbReference type="Proteomes" id="UP000823889">
    <property type="component" value="Unassembled WGS sequence"/>
</dbReference>
<dbReference type="Pfam" id="PF01625">
    <property type="entry name" value="PMSR"/>
    <property type="match status" value="1"/>
</dbReference>
<dbReference type="PANTHER" id="PTHR43774">
    <property type="entry name" value="PEPTIDE METHIONINE SULFOXIDE REDUCTASE"/>
    <property type="match status" value="1"/>
</dbReference>
<dbReference type="Gene3D" id="3.30.1060.10">
    <property type="entry name" value="Peptide methionine sulphoxide reductase MsrA"/>
    <property type="match status" value="1"/>
</dbReference>
<organism evidence="6 7">
    <name type="scientific">Candidatus Paenalcaligenes intestinipullorum</name>
    <dbReference type="NCBI Taxonomy" id="2838718"/>
    <lineage>
        <taxon>Bacteria</taxon>
        <taxon>Pseudomonadati</taxon>
        <taxon>Pseudomonadota</taxon>
        <taxon>Betaproteobacteria</taxon>
        <taxon>Burkholderiales</taxon>
        <taxon>Alcaligenaceae</taxon>
        <taxon>Paenalcaligenes</taxon>
    </lineage>
</organism>
<dbReference type="HAMAP" id="MF_01401">
    <property type="entry name" value="MsrA"/>
    <property type="match status" value="1"/>
</dbReference>
<dbReference type="GO" id="GO:0008113">
    <property type="term" value="F:peptide-methionine (S)-S-oxide reductase activity"/>
    <property type="evidence" value="ECO:0007669"/>
    <property type="project" value="UniProtKB-UniRule"/>
</dbReference>
<evidence type="ECO:0000256" key="4">
    <source>
        <dbReference type="HAMAP-Rule" id="MF_01401"/>
    </source>
</evidence>
<feature type="active site" evidence="4">
    <location>
        <position position="11"/>
    </location>
</feature>
<dbReference type="EC" id="1.8.4.11" evidence="4"/>
<reference evidence="6" key="1">
    <citation type="journal article" date="2021" name="PeerJ">
        <title>Extensive microbial diversity within the chicken gut microbiome revealed by metagenomics and culture.</title>
        <authorList>
            <person name="Gilroy R."/>
            <person name="Ravi A."/>
            <person name="Getino M."/>
            <person name="Pursley I."/>
            <person name="Horton D.L."/>
            <person name="Alikhan N.F."/>
            <person name="Baker D."/>
            <person name="Gharbi K."/>
            <person name="Hall N."/>
            <person name="Watson M."/>
            <person name="Adriaenssens E.M."/>
            <person name="Foster-Nyarko E."/>
            <person name="Jarju S."/>
            <person name="Secka A."/>
            <person name="Antonio M."/>
            <person name="Oren A."/>
            <person name="Chaudhuri R.R."/>
            <person name="La Ragione R."/>
            <person name="Hildebrand F."/>
            <person name="Pallen M.J."/>
        </authorList>
    </citation>
    <scope>NUCLEOTIDE SEQUENCE</scope>
    <source>
        <strain evidence="6">9264</strain>
    </source>
</reference>
<evidence type="ECO:0000256" key="3">
    <source>
        <dbReference type="ARBA" id="ARBA00048782"/>
    </source>
</evidence>
<sequence>MMEVAVLGGGCFWCLEPLFSQLKGVEQVLPGYAGGHTQQPTYEEVCHQGTGHIEVVQIRFDPELISYAQLLEVFFAIHDPTTLDRQGNDVGPQYASVIFAQNATQQQHAEAAIQKLSPNFEQPIVTRVRGAERFWPAETIHHRYYEQNPQQGYCQYVIQPKLGPFAQRFKSLLKGSASEV</sequence>